<evidence type="ECO:0000313" key="6">
    <source>
        <dbReference type="EMBL" id="MDQ0497266.1"/>
    </source>
</evidence>
<evidence type="ECO:0000256" key="4">
    <source>
        <dbReference type="ARBA" id="ARBA00023172"/>
    </source>
</evidence>
<keyword evidence="4" id="KW-0233">DNA recombination</keyword>
<dbReference type="Proteomes" id="UP001242811">
    <property type="component" value="Unassembled WGS sequence"/>
</dbReference>
<sequence>MKSISLSISEEMHLLAQQLHHHFSPAQLEELARKAGFVQRKSKYTPQDLISLCVFLNDDVSVTPLTRLCSQLDASNHLSMSAEGLNQRFNSSAIAFLQSLFSTLLQEKISTSFSLPCECNSYFHRIRILDSTVFQLPDPYADRYQGSGGSSHTAGMKIQLEYELITGEFLQVDVGPGKNNDGLYGTKRAKTVEKNDLCIRDLGYFCLDDFEEMERQGAFYVSRLKLNIRVYEKNKEVEQSKDGRVKKQSLFRELDLEEIMGRLQPGEIVELPEVYLGRYNKFRTRLLIYKLTPEQTQKRLMIRAKQEKKKNITYKERTKRLSAINIYMTNTPDVYLKKEYIHDLYSLRWQIEILFKTWKSIFHIDQCKSIKTERFECHVYGQLIAILLSSSLMFQMRRLLLIKKKQEASEFKVICILKDYLLSLHEAIKKQADDIQQVLLQLFRMIEKNGRKSHRYEKKTVFDILGVIYESRQKSRRAA</sequence>
<dbReference type="NCBIfam" id="NF033592">
    <property type="entry name" value="transpos_IS4_1"/>
    <property type="match status" value="1"/>
</dbReference>
<accession>A0ABU0L7I4</accession>
<evidence type="ECO:0000313" key="7">
    <source>
        <dbReference type="Proteomes" id="UP001242811"/>
    </source>
</evidence>
<dbReference type="InterPro" id="IPR002559">
    <property type="entry name" value="Transposase_11"/>
</dbReference>
<evidence type="ECO:0000256" key="1">
    <source>
        <dbReference type="ARBA" id="ARBA00010075"/>
    </source>
</evidence>
<evidence type="ECO:0000256" key="3">
    <source>
        <dbReference type="ARBA" id="ARBA00023125"/>
    </source>
</evidence>
<name>A0ABU0L7I4_9BACL</name>
<dbReference type="PANTHER" id="PTHR33258:SF1">
    <property type="entry name" value="TRANSPOSASE INSL FOR INSERTION SEQUENCE ELEMENT IS186A-RELATED"/>
    <property type="match status" value="1"/>
</dbReference>
<proteinExistence type="inferred from homology"/>
<gene>
    <name evidence="6" type="ORF">QOZ95_005485</name>
</gene>
<keyword evidence="3" id="KW-0238">DNA-binding</keyword>
<comment type="similarity">
    <text evidence="1">Belongs to the transposase 11 family.</text>
</comment>
<dbReference type="InterPro" id="IPR012337">
    <property type="entry name" value="RNaseH-like_sf"/>
</dbReference>
<dbReference type="Pfam" id="PF01609">
    <property type="entry name" value="DDE_Tnp_1"/>
    <property type="match status" value="1"/>
</dbReference>
<evidence type="ECO:0000259" key="5">
    <source>
        <dbReference type="Pfam" id="PF01609"/>
    </source>
</evidence>
<reference evidence="6 7" key="1">
    <citation type="submission" date="2023-07" db="EMBL/GenBank/DDBJ databases">
        <title>Genomic Encyclopedia of Type Strains, Phase IV (KMG-IV): sequencing the most valuable type-strain genomes for metagenomic binning, comparative biology and taxonomic classification.</title>
        <authorList>
            <person name="Goeker M."/>
        </authorList>
    </citation>
    <scope>NUCLEOTIDE SEQUENCE [LARGE SCALE GENOMIC DNA]</scope>
    <source>
        <strain evidence="6 7">DSM 14914</strain>
    </source>
</reference>
<dbReference type="SUPFAM" id="SSF53098">
    <property type="entry name" value="Ribonuclease H-like"/>
    <property type="match status" value="1"/>
</dbReference>
<keyword evidence="2" id="KW-0815">Transposition</keyword>
<dbReference type="PANTHER" id="PTHR33258">
    <property type="entry name" value="TRANSPOSASE INSL FOR INSERTION SEQUENCE ELEMENT IS186A-RELATED"/>
    <property type="match status" value="1"/>
</dbReference>
<protein>
    <recommendedName>
        <fullName evidence="5">Transposase IS4-like domain-containing protein</fullName>
    </recommendedName>
</protein>
<keyword evidence="7" id="KW-1185">Reference proteome</keyword>
<evidence type="ECO:0000256" key="2">
    <source>
        <dbReference type="ARBA" id="ARBA00022578"/>
    </source>
</evidence>
<feature type="domain" description="Transposase IS4-like" evidence="5">
    <location>
        <begin position="123"/>
        <end position="388"/>
    </location>
</feature>
<organism evidence="6 7">
    <name type="scientific">Paenibacillus brasilensis</name>
    <dbReference type="NCBI Taxonomy" id="128574"/>
    <lineage>
        <taxon>Bacteria</taxon>
        <taxon>Bacillati</taxon>
        <taxon>Bacillota</taxon>
        <taxon>Bacilli</taxon>
        <taxon>Bacillales</taxon>
        <taxon>Paenibacillaceae</taxon>
        <taxon>Paenibacillus</taxon>
    </lineage>
</organism>
<comment type="caution">
    <text evidence="6">The sequence shown here is derived from an EMBL/GenBank/DDBJ whole genome shotgun (WGS) entry which is preliminary data.</text>
</comment>
<dbReference type="EMBL" id="JAUSWA010000065">
    <property type="protein sequence ID" value="MDQ0497266.1"/>
    <property type="molecule type" value="Genomic_DNA"/>
</dbReference>
<dbReference type="InterPro" id="IPR047952">
    <property type="entry name" value="Transpos_IS4"/>
</dbReference>